<protein>
    <submittedName>
        <fullName evidence="2">Uncharacterized protein</fullName>
    </submittedName>
</protein>
<evidence type="ECO:0000313" key="2">
    <source>
        <dbReference type="EMBL" id="KAL3790829.1"/>
    </source>
</evidence>
<organism evidence="2 3">
    <name type="scientific">Cyclotella atomus</name>
    <dbReference type="NCBI Taxonomy" id="382360"/>
    <lineage>
        <taxon>Eukaryota</taxon>
        <taxon>Sar</taxon>
        <taxon>Stramenopiles</taxon>
        <taxon>Ochrophyta</taxon>
        <taxon>Bacillariophyta</taxon>
        <taxon>Coscinodiscophyceae</taxon>
        <taxon>Thalassiosirophycidae</taxon>
        <taxon>Stephanodiscales</taxon>
        <taxon>Stephanodiscaceae</taxon>
        <taxon>Cyclotella</taxon>
    </lineage>
</organism>
<accession>A0ABD3PTB6</accession>
<keyword evidence="1" id="KW-0732">Signal</keyword>
<gene>
    <name evidence="2" type="ORF">ACHAWO_010668</name>
</gene>
<dbReference type="EMBL" id="JALLPJ020000484">
    <property type="protein sequence ID" value="KAL3790829.1"/>
    <property type="molecule type" value="Genomic_DNA"/>
</dbReference>
<proteinExistence type="predicted"/>
<evidence type="ECO:0000313" key="3">
    <source>
        <dbReference type="Proteomes" id="UP001530400"/>
    </source>
</evidence>
<sequence>MKLSILSFFGAVAGVCPASAFVPPQTHTNNGPHLQAVDTVMAVEPTYVIASVGAAVSAIAGAAIAFGRKVAGDAAVTTKSELVAPEPEVIDVSIPYDAAAMLSYNVYGKSSSTKVDFDQFKSLYYEQMVAEVKATVQARKVNKMKSVLATLESDANAIKSQIDALFGDSSAVSTAPSVSQIAADSAASKNSADLSIDYNGAAKLAYAFSDKTMDFDSFRKVYEAETVAMVAAKNPYKK</sequence>
<reference evidence="2 3" key="1">
    <citation type="submission" date="2024-10" db="EMBL/GenBank/DDBJ databases">
        <title>Updated reference genomes for cyclostephanoid diatoms.</title>
        <authorList>
            <person name="Roberts W.R."/>
            <person name="Alverson A.J."/>
        </authorList>
    </citation>
    <scope>NUCLEOTIDE SEQUENCE [LARGE SCALE GENOMIC DNA]</scope>
    <source>
        <strain evidence="2 3">AJA010-31</strain>
    </source>
</reference>
<name>A0ABD3PTB6_9STRA</name>
<feature type="signal peptide" evidence="1">
    <location>
        <begin position="1"/>
        <end position="20"/>
    </location>
</feature>
<comment type="caution">
    <text evidence="2">The sequence shown here is derived from an EMBL/GenBank/DDBJ whole genome shotgun (WGS) entry which is preliminary data.</text>
</comment>
<dbReference type="Proteomes" id="UP001530400">
    <property type="component" value="Unassembled WGS sequence"/>
</dbReference>
<keyword evidence="3" id="KW-1185">Reference proteome</keyword>
<evidence type="ECO:0000256" key="1">
    <source>
        <dbReference type="SAM" id="SignalP"/>
    </source>
</evidence>
<dbReference type="AlphaFoldDB" id="A0ABD3PTB6"/>
<feature type="chain" id="PRO_5044845440" evidence="1">
    <location>
        <begin position="21"/>
        <end position="238"/>
    </location>
</feature>